<dbReference type="EMBL" id="AFTL01000009">
    <property type="protein sequence ID" value="EGS37920.1"/>
    <property type="molecule type" value="Genomic_DNA"/>
</dbReference>
<dbReference type="InterPro" id="IPR041242">
    <property type="entry name" value="HNHc_6"/>
</dbReference>
<keyword evidence="2" id="KW-1185">Reference proteome</keyword>
<evidence type="ECO:0000313" key="1">
    <source>
        <dbReference type="EMBL" id="EGS37920.1"/>
    </source>
</evidence>
<organism evidence="1 2">
    <name type="scientific">Limosilactobacillus oris F0423</name>
    <dbReference type="NCBI Taxonomy" id="944562"/>
    <lineage>
        <taxon>Bacteria</taxon>
        <taxon>Bacillati</taxon>
        <taxon>Bacillota</taxon>
        <taxon>Bacilli</taxon>
        <taxon>Lactobacillales</taxon>
        <taxon>Lactobacillaceae</taxon>
        <taxon>Limosilactobacillus</taxon>
    </lineage>
</organism>
<protein>
    <recommendedName>
        <fullName evidence="3">HNH nuclease domain-containing protein</fullName>
    </recommendedName>
</protein>
<sequence>MQVEGTAFFREGYIVVAPDNQPNERRIRRLNDGQLDGARIRFEFVDNRLASTDQRNLFFALLDDIVDWSGNSKDVMKKYFYDEFQEENDGREISLADNSDTTMTEATKLLNSVIDFIFFNGVPVNEGYELLPRNEAAFQYKCLMSKHCLICGRHADTHHVDAVGMGRDRNHIDHTKHRLMALCRDHHTEYHKIGSVAFAKKYLITRLGIRLNADDLKKIGVRGDYEQTTN</sequence>
<proteinExistence type="predicted"/>
<evidence type="ECO:0000313" key="2">
    <source>
        <dbReference type="Proteomes" id="UP000006035"/>
    </source>
</evidence>
<name>A0ABP2LA25_9LACO</name>
<comment type="caution">
    <text evidence="1">The sequence shown here is derived from an EMBL/GenBank/DDBJ whole genome shotgun (WGS) entry which is preliminary data.</text>
</comment>
<reference evidence="1 2" key="1">
    <citation type="submission" date="2011-05" db="EMBL/GenBank/DDBJ databases">
        <authorList>
            <person name="Durkin A.S."/>
            <person name="Kim M."/>
            <person name="Radune D."/>
            <person name="Hostetler J."/>
            <person name="Torralba M."/>
            <person name="Gillis M."/>
            <person name="Methe B."/>
            <person name="Sutton G."/>
            <person name="Nelson K.E."/>
        </authorList>
    </citation>
    <scope>NUCLEOTIDE SEQUENCE [LARGE SCALE GENOMIC DNA]</scope>
    <source>
        <strain evidence="1 2">F0423</strain>
    </source>
</reference>
<accession>A0ABP2LA25</accession>
<evidence type="ECO:0008006" key="3">
    <source>
        <dbReference type="Google" id="ProtNLM"/>
    </source>
</evidence>
<dbReference type="Proteomes" id="UP000006035">
    <property type="component" value="Unassembled WGS sequence"/>
</dbReference>
<gene>
    <name evidence="1" type="ORF">HMPREF9102_0397</name>
</gene>
<dbReference type="Pfam" id="PF16784">
    <property type="entry name" value="HNHc_6"/>
    <property type="match status" value="1"/>
</dbReference>
<dbReference type="RefSeq" id="WP_003715125.1">
    <property type="nucleotide sequence ID" value="NZ_AFTL01000009.1"/>
</dbReference>